<evidence type="ECO:0000313" key="4">
    <source>
        <dbReference type="RefSeq" id="XP_031759843.1"/>
    </source>
</evidence>
<keyword evidence="2" id="KW-0812">Transmembrane</keyword>
<keyword evidence="2" id="KW-1133">Transmembrane helix</keyword>
<keyword evidence="2" id="KW-0472">Membrane</keyword>
<evidence type="ECO:0000256" key="1">
    <source>
        <dbReference type="SAM" id="MobiDB-lite"/>
    </source>
</evidence>
<feature type="compositionally biased region" description="Polar residues" evidence="1">
    <location>
        <begin position="164"/>
        <end position="176"/>
    </location>
</feature>
<evidence type="ECO:0000256" key="2">
    <source>
        <dbReference type="SAM" id="Phobius"/>
    </source>
</evidence>
<feature type="transmembrane region" description="Helical" evidence="2">
    <location>
        <begin position="20"/>
        <end position="39"/>
    </location>
</feature>
<feature type="compositionally biased region" description="Basic and acidic residues" evidence="1">
    <location>
        <begin position="177"/>
        <end position="193"/>
    </location>
</feature>
<dbReference type="RefSeq" id="XP_031759843.1">
    <property type="nucleotide sequence ID" value="XM_031903983.1"/>
</dbReference>
<protein>
    <submittedName>
        <fullName evidence="4">Uncharacterized protein LOC116411538</fullName>
    </submittedName>
</protein>
<dbReference type="Xenbase" id="XB-GENE-29097207">
    <property type="gene designation" value="LOC116411538"/>
</dbReference>
<evidence type="ECO:0000313" key="5">
    <source>
        <dbReference type="Xenbase" id="XB-GENE-29097207"/>
    </source>
</evidence>
<feature type="compositionally biased region" description="Polar residues" evidence="1">
    <location>
        <begin position="198"/>
        <end position="209"/>
    </location>
</feature>
<sequence length="322" mass="35067">MTLLGKVKVTPALKGTLGTIGRFFLCIIFIGLGLAATILRPPPTNLHSFTNSIGLISPFLLIAEGNNFFTDDDDDDGITIPPNPSVTTLPATTDDEEAYDDATEGSISVETTTQVHQENVDHGTESSRNVDHVTKGSISVETTTQVHQENVDHVTKGSISVETTTQVHQENVNDVTESSRKVDHVTESSRNVEDVTESSRNVNDVTESSRNVEKTADYGQEAKKDDTETSEATVDDQEKEANDARKSVEKTTTNVQSPVPASSALEMMEDLLEDLDLDNDRNVIIISTVAACGFLLVMCSLMYLALVISRLKHREKSNISQV</sequence>
<feature type="compositionally biased region" description="Basic and acidic residues" evidence="1">
    <location>
        <begin position="239"/>
        <end position="249"/>
    </location>
</feature>
<dbReference type="AGR" id="Xenbase:XB-GENE-29097207"/>
<evidence type="ECO:0000313" key="3">
    <source>
        <dbReference type="Proteomes" id="UP000008143"/>
    </source>
</evidence>
<dbReference type="KEGG" id="xtr:116411538"/>
<dbReference type="GeneID" id="116411538"/>
<accession>A0A8J1JPN6</accession>
<feature type="region of interest" description="Disordered" evidence="1">
    <location>
        <begin position="164"/>
        <end position="262"/>
    </location>
</feature>
<proteinExistence type="predicted"/>
<organism evidence="3 4">
    <name type="scientific">Xenopus tropicalis</name>
    <name type="common">Western clawed frog</name>
    <name type="synonym">Silurana tropicalis</name>
    <dbReference type="NCBI Taxonomy" id="8364"/>
    <lineage>
        <taxon>Eukaryota</taxon>
        <taxon>Metazoa</taxon>
        <taxon>Chordata</taxon>
        <taxon>Craniata</taxon>
        <taxon>Vertebrata</taxon>
        <taxon>Euteleostomi</taxon>
        <taxon>Amphibia</taxon>
        <taxon>Batrachia</taxon>
        <taxon>Anura</taxon>
        <taxon>Pipoidea</taxon>
        <taxon>Pipidae</taxon>
        <taxon>Xenopodinae</taxon>
        <taxon>Xenopus</taxon>
        <taxon>Silurana</taxon>
    </lineage>
</organism>
<dbReference type="Proteomes" id="UP000008143">
    <property type="component" value="Chromosome 6"/>
</dbReference>
<feature type="transmembrane region" description="Helical" evidence="2">
    <location>
        <begin position="283"/>
        <end position="308"/>
    </location>
</feature>
<feature type="compositionally biased region" description="Polar residues" evidence="1">
    <location>
        <begin position="250"/>
        <end position="260"/>
    </location>
</feature>
<dbReference type="AlphaFoldDB" id="A0A8J1JPN6"/>
<keyword evidence="3" id="KW-1185">Reference proteome</keyword>
<gene>
    <name evidence="4 5" type="primary">LOC116411538</name>
</gene>
<feature type="compositionally biased region" description="Basic and acidic residues" evidence="1">
    <location>
        <begin position="210"/>
        <end position="227"/>
    </location>
</feature>
<name>A0A8J1JPN6_XENTR</name>
<reference evidence="4" key="1">
    <citation type="submission" date="2025-08" db="UniProtKB">
        <authorList>
            <consortium name="RefSeq"/>
        </authorList>
    </citation>
    <scope>IDENTIFICATION</scope>
    <source>
        <strain evidence="4">Nigerian</strain>
        <tissue evidence="4">Liver and blood</tissue>
    </source>
</reference>